<evidence type="ECO:0000256" key="4">
    <source>
        <dbReference type="ARBA" id="ARBA00012564"/>
    </source>
</evidence>
<comment type="function">
    <text evidence="12">Aminopeptidase N is involved in the degradation of intracellular peptides generated by protein breakdown during normal growth as well as in response to nutrient starvation.</text>
</comment>
<evidence type="ECO:0000259" key="14">
    <source>
        <dbReference type="Pfam" id="PF01433"/>
    </source>
</evidence>
<evidence type="ECO:0000313" key="18">
    <source>
        <dbReference type="EMBL" id="TQV79723.1"/>
    </source>
</evidence>
<keyword evidence="8" id="KW-0479">Metal-binding</keyword>
<evidence type="ECO:0000313" key="19">
    <source>
        <dbReference type="Proteomes" id="UP000315252"/>
    </source>
</evidence>
<dbReference type="Gene3D" id="1.25.50.10">
    <property type="entry name" value="Peptidase M1, alanyl aminopeptidase, C-terminal domain"/>
    <property type="match status" value="1"/>
</dbReference>
<dbReference type="Gene3D" id="3.30.2010.30">
    <property type="match status" value="1"/>
</dbReference>
<name>A0A545TR80_9PROT</name>
<dbReference type="InterPro" id="IPR014782">
    <property type="entry name" value="Peptidase_M1_dom"/>
</dbReference>
<sequence length="882" mass="97950">MDAPAPQAIHLDAYRKPDYRIESLALAFDLEPEATRVKSRLQIAYDGSPSDLSEAALPPLWLDGDDLKLLSVCVDGTPLDETEYRQDATGLSLDVTSPGFLLEIETEINPKANTRLEGLYISSGTFCTQCEAEGFRRITFFPDRPDVMTVYEVTLRADKALYPVLLSNGNLVESGDLPDGRHWTRWEDPFPKPSYLFAVVAGDLACVEDSFTTASGREVALRIFVEHGNEGRCAYGMDSLKRSMRWDEERFGLEYDLDLFNIVAVSDFNMGAMENKSLNVFNSKCVLADPDTATDADYASIEGIVAHEYFHNWTGNRVTCRDWFQLSLKEGLTVFRDQEFSADMRSAAVKRIQDVRSLRARQFPEDGGPTAHPVRPASYIEINNFYTATVYDKGAEVIRMMQGLLGREGFRKGMDLYFERHDGQAVTCDDFAAAMSDATGVDLNQFKLWYSQAGTPGVTVTGEYDAAARSFELTLSQTIPDTPGQSGKRPMHIPLDFALLDPDGQPMPLKLACEEAAPTSRVLELRAARQTFRFENLDHEPAVSINRGFSAPVNLSIEHTPATRAVLMGRDGDSFNRWETGQQYATGLLLEAVEAGGEGRQTPEALIDALRETLLDEAQDPAFRALALTLPGEAFLADQMKTVDVDAIHIAREKMRGDIARALRDELLETYRGMQSNAPFEPTADAAGKRALKNLALGYLTASGKAEMWDLAVVQSRNSDNMTDRMAALALLTDRQGPERDDCLQAFYQRYRDEPLVVDKWLALEAMSVLPGTLERVKGLLKHEAFTLTNPNKVRALIGVFAAGNPLRFHQADGSGYQFLADRIVELDRINPQTAARLIAPLGRWSRFDGARQALMRQALETILSAENLSPDVYELTSKSLT</sequence>
<dbReference type="InterPro" id="IPR012779">
    <property type="entry name" value="Peptidase_M1_pepN"/>
</dbReference>
<evidence type="ECO:0000259" key="17">
    <source>
        <dbReference type="Pfam" id="PF17900"/>
    </source>
</evidence>
<dbReference type="PANTHER" id="PTHR46322">
    <property type="entry name" value="PUROMYCIN-SENSITIVE AMINOPEPTIDASE"/>
    <property type="match status" value="1"/>
</dbReference>
<evidence type="ECO:0000256" key="1">
    <source>
        <dbReference type="ARBA" id="ARBA00000098"/>
    </source>
</evidence>
<evidence type="ECO:0000256" key="5">
    <source>
        <dbReference type="ARBA" id="ARBA00015611"/>
    </source>
</evidence>
<gene>
    <name evidence="18" type="primary">pepN</name>
    <name evidence="18" type="ORF">FKG95_13530</name>
</gene>
<dbReference type="GO" id="GO:0008270">
    <property type="term" value="F:zinc ion binding"/>
    <property type="evidence" value="ECO:0007669"/>
    <property type="project" value="InterPro"/>
</dbReference>
<dbReference type="SUPFAM" id="SSF63737">
    <property type="entry name" value="Leukotriene A4 hydrolase N-terminal domain"/>
    <property type="match status" value="1"/>
</dbReference>
<dbReference type="InterPro" id="IPR037144">
    <property type="entry name" value="Peptidase_M1_pepN_C_sf"/>
</dbReference>
<evidence type="ECO:0000256" key="3">
    <source>
        <dbReference type="ARBA" id="ARBA00010136"/>
    </source>
</evidence>
<dbReference type="InterPro" id="IPR001930">
    <property type="entry name" value="Peptidase_M1"/>
</dbReference>
<evidence type="ECO:0000256" key="7">
    <source>
        <dbReference type="ARBA" id="ARBA00022670"/>
    </source>
</evidence>
<dbReference type="Gene3D" id="2.60.40.1730">
    <property type="entry name" value="tricorn interacting facor f3 domain"/>
    <property type="match status" value="1"/>
</dbReference>
<feature type="domain" description="Peptidase M1 membrane alanine aminopeptidase" evidence="14">
    <location>
        <begin position="235"/>
        <end position="446"/>
    </location>
</feature>
<keyword evidence="7" id="KW-0645">Protease</keyword>
<dbReference type="EC" id="3.4.11.2" evidence="4 13"/>
<dbReference type="FunFam" id="3.30.2010.30:FF:000002">
    <property type="entry name" value="Putative aminopeptidase N"/>
    <property type="match status" value="1"/>
</dbReference>
<dbReference type="InterPro" id="IPR024601">
    <property type="entry name" value="Peptidase_M1_pepN_C"/>
</dbReference>
<comment type="cofactor">
    <cofactor evidence="2">
        <name>Zn(2+)</name>
        <dbReference type="ChEBI" id="CHEBI:29105"/>
    </cofactor>
</comment>
<evidence type="ECO:0000259" key="16">
    <source>
        <dbReference type="Pfam" id="PF17432"/>
    </source>
</evidence>
<evidence type="ECO:0000259" key="15">
    <source>
        <dbReference type="Pfam" id="PF11940"/>
    </source>
</evidence>
<dbReference type="InterPro" id="IPR038438">
    <property type="entry name" value="PepN_Ig-like_sf"/>
</dbReference>
<protein>
    <recommendedName>
        <fullName evidence="5 13">Aminopeptidase N</fullName>
        <ecNumber evidence="4 13">3.4.11.2</ecNumber>
    </recommendedName>
</protein>
<evidence type="ECO:0000256" key="10">
    <source>
        <dbReference type="ARBA" id="ARBA00022833"/>
    </source>
</evidence>
<dbReference type="EMBL" id="VHSH01000004">
    <property type="protein sequence ID" value="TQV79723.1"/>
    <property type="molecule type" value="Genomic_DNA"/>
</dbReference>
<keyword evidence="10" id="KW-0862">Zinc</keyword>
<comment type="caution">
    <text evidence="18">The sequence shown here is derived from an EMBL/GenBank/DDBJ whole genome shotgun (WGS) entry which is preliminary data.</text>
</comment>
<dbReference type="RefSeq" id="WP_142896903.1">
    <property type="nucleotide sequence ID" value="NZ_ML660055.1"/>
</dbReference>
<evidence type="ECO:0000256" key="6">
    <source>
        <dbReference type="ARBA" id="ARBA00022438"/>
    </source>
</evidence>
<keyword evidence="11" id="KW-0482">Metalloprotease</keyword>
<evidence type="ECO:0000256" key="2">
    <source>
        <dbReference type="ARBA" id="ARBA00001947"/>
    </source>
</evidence>
<dbReference type="Gene3D" id="2.60.40.1840">
    <property type="match status" value="1"/>
</dbReference>
<dbReference type="PANTHER" id="PTHR46322:SF1">
    <property type="entry name" value="PUROMYCIN-SENSITIVE AMINOPEPTIDASE"/>
    <property type="match status" value="1"/>
</dbReference>
<dbReference type="SUPFAM" id="SSF55486">
    <property type="entry name" value="Metalloproteases ('zincins'), catalytic domain"/>
    <property type="match status" value="1"/>
</dbReference>
<reference evidence="18 19" key="1">
    <citation type="submission" date="2019-06" db="EMBL/GenBank/DDBJ databases">
        <title>Whole genome sequence for Rhodospirillaceae sp. R148.</title>
        <authorList>
            <person name="Wang G."/>
        </authorList>
    </citation>
    <scope>NUCLEOTIDE SEQUENCE [LARGE SCALE GENOMIC DNA]</scope>
    <source>
        <strain evidence="18 19">R148</strain>
    </source>
</reference>
<keyword evidence="6 18" id="KW-0031">Aminopeptidase</keyword>
<dbReference type="AlphaFoldDB" id="A0A545TR80"/>
<comment type="similarity">
    <text evidence="3">Belongs to the peptidase M1 family.</text>
</comment>
<evidence type="ECO:0000256" key="12">
    <source>
        <dbReference type="ARBA" id="ARBA00059739"/>
    </source>
</evidence>
<dbReference type="FunFam" id="2.60.40.1730:FF:000005">
    <property type="entry name" value="Aminopeptidase N"/>
    <property type="match status" value="1"/>
</dbReference>
<evidence type="ECO:0000256" key="11">
    <source>
        <dbReference type="ARBA" id="ARBA00023049"/>
    </source>
</evidence>
<dbReference type="InterPro" id="IPR027268">
    <property type="entry name" value="Peptidase_M4/M1_CTD_sf"/>
</dbReference>
<dbReference type="Gene3D" id="1.10.390.10">
    <property type="entry name" value="Neutral Protease Domain 2"/>
    <property type="match status" value="1"/>
</dbReference>
<dbReference type="OrthoDB" id="100605at2"/>
<proteinExistence type="inferred from homology"/>
<dbReference type="InterPro" id="IPR035414">
    <property type="entry name" value="Peptidase_M1_pepN_Ig-like"/>
</dbReference>
<feature type="domain" description="Peptidase M1 alanyl aminopeptidase C-terminal" evidence="16">
    <location>
        <begin position="563"/>
        <end position="881"/>
    </location>
</feature>
<dbReference type="GO" id="GO:0006508">
    <property type="term" value="P:proteolysis"/>
    <property type="evidence" value="ECO:0007669"/>
    <property type="project" value="UniProtKB-UniRule"/>
</dbReference>
<dbReference type="FunFam" id="2.60.40.1840:FF:000001">
    <property type="entry name" value="Aminopeptidase N"/>
    <property type="match status" value="1"/>
</dbReference>
<dbReference type="Proteomes" id="UP000315252">
    <property type="component" value="Unassembled WGS sequence"/>
</dbReference>
<dbReference type="FunFam" id="1.10.390.10:FF:000002">
    <property type="entry name" value="Aminopeptidase N"/>
    <property type="match status" value="1"/>
</dbReference>
<dbReference type="InterPro" id="IPR045357">
    <property type="entry name" value="Aminopeptidase_N-like_N"/>
</dbReference>
<dbReference type="GO" id="GO:0016285">
    <property type="term" value="F:alanyl aminopeptidase activity"/>
    <property type="evidence" value="ECO:0007669"/>
    <property type="project" value="UniProtKB-EC"/>
</dbReference>
<dbReference type="Pfam" id="PF17432">
    <property type="entry name" value="DUF3458_C"/>
    <property type="match status" value="1"/>
</dbReference>
<dbReference type="InterPro" id="IPR042097">
    <property type="entry name" value="Aminopeptidase_N-like_N_sf"/>
</dbReference>
<keyword evidence="19" id="KW-1185">Reference proteome</keyword>
<organism evidence="18 19">
    <name type="scientific">Denitrobaculum tricleocarpae</name>
    <dbReference type="NCBI Taxonomy" id="2591009"/>
    <lineage>
        <taxon>Bacteria</taxon>
        <taxon>Pseudomonadati</taxon>
        <taxon>Pseudomonadota</taxon>
        <taxon>Alphaproteobacteria</taxon>
        <taxon>Rhodospirillales</taxon>
        <taxon>Rhodospirillaceae</taxon>
        <taxon>Denitrobaculum</taxon>
    </lineage>
</organism>
<dbReference type="GO" id="GO:0008237">
    <property type="term" value="F:metallopeptidase activity"/>
    <property type="evidence" value="ECO:0007669"/>
    <property type="project" value="UniProtKB-UniRule"/>
</dbReference>
<evidence type="ECO:0000256" key="8">
    <source>
        <dbReference type="ARBA" id="ARBA00022723"/>
    </source>
</evidence>
<dbReference type="NCBIfam" id="TIGR02414">
    <property type="entry name" value="pepN_proteo"/>
    <property type="match status" value="1"/>
</dbReference>
<dbReference type="CDD" id="cd09600">
    <property type="entry name" value="M1_APN"/>
    <property type="match status" value="1"/>
</dbReference>
<feature type="domain" description="Peptidase M1 alanyl aminopeptidase Ig-like fold" evidence="15">
    <location>
        <begin position="454"/>
        <end position="556"/>
    </location>
</feature>
<dbReference type="PRINTS" id="PR00756">
    <property type="entry name" value="ALADIPTASE"/>
</dbReference>
<evidence type="ECO:0000256" key="13">
    <source>
        <dbReference type="NCBIfam" id="TIGR02414"/>
    </source>
</evidence>
<dbReference type="Pfam" id="PF11940">
    <property type="entry name" value="DUF3458"/>
    <property type="match status" value="1"/>
</dbReference>
<keyword evidence="9 18" id="KW-0378">Hydrolase</keyword>
<dbReference type="Pfam" id="PF01433">
    <property type="entry name" value="Peptidase_M1"/>
    <property type="match status" value="1"/>
</dbReference>
<evidence type="ECO:0000256" key="9">
    <source>
        <dbReference type="ARBA" id="ARBA00022801"/>
    </source>
</evidence>
<accession>A0A545TR80</accession>
<feature type="domain" description="Aminopeptidase N-like N-terminal" evidence="17">
    <location>
        <begin position="60"/>
        <end position="196"/>
    </location>
</feature>
<dbReference type="Pfam" id="PF17900">
    <property type="entry name" value="Peptidase_M1_N"/>
    <property type="match status" value="1"/>
</dbReference>
<comment type="catalytic activity">
    <reaction evidence="1">
        <text>Release of an N-terminal amino acid, Xaa-|-Yaa- from a peptide, amide or arylamide. Xaa is preferably Ala, but may be most amino acids including Pro (slow action). When a terminal hydrophobic residue is followed by a prolyl residue, the two may be released as an intact Xaa-Pro dipeptide.</text>
        <dbReference type="EC" id="3.4.11.2"/>
    </reaction>
</comment>